<reference evidence="2" key="1">
    <citation type="journal article" date="2020" name="mSystems">
        <title>Genome- and Community-Level Interaction Insights into Carbon Utilization and Element Cycling Functions of Hydrothermarchaeota in Hydrothermal Sediment.</title>
        <authorList>
            <person name="Zhou Z."/>
            <person name="Liu Y."/>
            <person name="Xu W."/>
            <person name="Pan J."/>
            <person name="Luo Z.H."/>
            <person name="Li M."/>
        </authorList>
    </citation>
    <scope>NUCLEOTIDE SEQUENCE [LARGE SCALE GENOMIC DNA]</scope>
    <source>
        <strain evidence="2">HyVt-493</strain>
    </source>
</reference>
<keyword evidence="1" id="KW-0472">Membrane</keyword>
<feature type="transmembrane region" description="Helical" evidence="1">
    <location>
        <begin position="46"/>
        <end position="64"/>
    </location>
</feature>
<dbReference type="AlphaFoldDB" id="A0A7V2T2L0"/>
<feature type="transmembrane region" description="Helical" evidence="1">
    <location>
        <begin position="21"/>
        <end position="40"/>
    </location>
</feature>
<evidence type="ECO:0000256" key="1">
    <source>
        <dbReference type="SAM" id="Phobius"/>
    </source>
</evidence>
<proteinExistence type="predicted"/>
<organism evidence="2">
    <name type="scientific">Leucothrix mucor</name>
    <dbReference type="NCBI Taxonomy" id="45248"/>
    <lineage>
        <taxon>Bacteria</taxon>
        <taxon>Pseudomonadati</taxon>
        <taxon>Pseudomonadota</taxon>
        <taxon>Gammaproteobacteria</taxon>
        <taxon>Thiotrichales</taxon>
        <taxon>Thiotrichaceae</taxon>
        <taxon>Leucothrix</taxon>
    </lineage>
</organism>
<protein>
    <submittedName>
        <fullName evidence="2">Uncharacterized protein</fullName>
    </submittedName>
</protein>
<evidence type="ECO:0000313" key="2">
    <source>
        <dbReference type="EMBL" id="HFC92289.1"/>
    </source>
</evidence>
<accession>A0A7V2T2L0</accession>
<sequence>MNRQQILKLQPQLQLLLQYLQITNIFLIVLVIILYSISIYCLLKEQMVAAISLATFAAIIFHLSQKYTLSVVKRWLFKNNKNREMLSFVDKEIEVIVKKKRPNSKKSNALKEFVVLLEKALKVINSKN</sequence>
<keyword evidence="1" id="KW-0812">Transmembrane</keyword>
<name>A0A7V2T2L0_LEUMU</name>
<dbReference type="EMBL" id="DRMS01000215">
    <property type="protein sequence ID" value="HFC92289.1"/>
    <property type="molecule type" value="Genomic_DNA"/>
</dbReference>
<dbReference type="Proteomes" id="UP000885750">
    <property type="component" value="Unassembled WGS sequence"/>
</dbReference>
<comment type="caution">
    <text evidence="2">The sequence shown here is derived from an EMBL/GenBank/DDBJ whole genome shotgun (WGS) entry which is preliminary data.</text>
</comment>
<gene>
    <name evidence="2" type="ORF">ENJ51_05690</name>
</gene>
<keyword evidence="1" id="KW-1133">Transmembrane helix</keyword>